<name>A0ABX8UHK8_9BURK</name>
<proteinExistence type="predicted"/>
<keyword evidence="3" id="KW-1185">Reference proteome</keyword>
<feature type="compositionally biased region" description="Low complexity" evidence="1">
    <location>
        <begin position="66"/>
        <end position="98"/>
    </location>
</feature>
<organism evidence="2 3">
    <name type="scientific">Paraburkholderia edwinii</name>
    <dbReference type="NCBI Taxonomy" id="2861782"/>
    <lineage>
        <taxon>Bacteria</taxon>
        <taxon>Pseudomonadati</taxon>
        <taxon>Pseudomonadota</taxon>
        <taxon>Betaproteobacteria</taxon>
        <taxon>Burkholderiales</taxon>
        <taxon>Burkholderiaceae</taxon>
        <taxon>Paraburkholderia</taxon>
    </lineage>
</organism>
<protein>
    <submittedName>
        <fullName evidence="2">Uncharacterized protein</fullName>
    </submittedName>
</protein>
<gene>
    <name evidence="2" type="ORF">KZJ38_19260</name>
</gene>
<dbReference type="Proteomes" id="UP000826462">
    <property type="component" value="Chromosome 1"/>
</dbReference>
<dbReference type="RefSeq" id="WP_219797762.1">
    <property type="nucleotide sequence ID" value="NZ_CP080095.1"/>
</dbReference>
<accession>A0ABX8UHK8</accession>
<reference evidence="2 3" key="1">
    <citation type="submission" date="2021-07" db="EMBL/GenBank/DDBJ databases">
        <title>Paraburkholderia edwinii protects Aspergillus sp. from phenazines by acting as a toxin sponge.</title>
        <authorList>
            <person name="Dahlstrom K.M."/>
            <person name="Newman D.K."/>
        </authorList>
    </citation>
    <scope>NUCLEOTIDE SEQUENCE [LARGE SCALE GENOMIC DNA]</scope>
    <source>
        <strain evidence="2 3">Pe01</strain>
    </source>
</reference>
<sequence>MLATSLFAAAPAAFAGERIIEIWNPPEARQPLSRSPEAKQGAHLIGKTATPPHHRKVLAHRNAPTPHQHQTAQQSLQQAMPQGSHQAASQAPNQAANESAHHATAPAIDASRLKHNEVPPPKHDISHFEDIPRIVTPEGNVLRVGTDGATAQVTR</sequence>
<feature type="compositionally biased region" description="Basic and acidic residues" evidence="1">
    <location>
        <begin position="111"/>
        <end position="126"/>
    </location>
</feature>
<evidence type="ECO:0000313" key="3">
    <source>
        <dbReference type="Proteomes" id="UP000826462"/>
    </source>
</evidence>
<feature type="region of interest" description="Disordered" evidence="1">
    <location>
        <begin position="47"/>
        <end position="126"/>
    </location>
</feature>
<evidence type="ECO:0000313" key="2">
    <source>
        <dbReference type="EMBL" id="QYD68369.1"/>
    </source>
</evidence>
<evidence type="ECO:0000256" key="1">
    <source>
        <dbReference type="SAM" id="MobiDB-lite"/>
    </source>
</evidence>
<dbReference type="EMBL" id="CP080095">
    <property type="protein sequence ID" value="QYD68369.1"/>
    <property type="molecule type" value="Genomic_DNA"/>
</dbReference>